<feature type="region of interest" description="Disordered" evidence="1">
    <location>
        <begin position="627"/>
        <end position="671"/>
    </location>
</feature>
<feature type="compositionally biased region" description="Polar residues" evidence="1">
    <location>
        <begin position="15"/>
        <end position="30"/>
    </location>
</feature>
<feature type="region of interest" description="Disordered" evidence="1">
    <location>
        <begin position="163"/>
        <end position="184"/>
    </location>
</feature>
<accession>A0A9P0D0I9</accession>
<feature type="region of interest" description="Disordered" evidence="1">
    <location>
        <begin position="49"/>
        <end position="118"/>
    </location>
</feature>
<feature type="compositionally biased region" description="Basic and acidic residues" evidence="1">
    <location>
        <begin position="627"/>
        <end position="654"/>
    </location>
</feature>
<sequence length="729" mass="81666">MSKVERKEYQETKVTRTLSPTRNYSSNQNLSQFDSNLDYLLEDLQNSVSRPGSSLGYTNGGTGSHAYRDTTRAVDTGRSNSLSRISNIKSSNPMSEYSSDDTYSYKSPDGRQTVSGYKKEKYMYGTSTSDITPEKLRAQNSINQLDNLLDDLQQVKNSSFLKTESYNSSGPDPNYQSSVSKKNVNRELHYGDTPLRTQTLEREGETIKRDIQYLSEGTYKERTTRPVSPVVNSRTSTLSKQTKVSNIHDYPVEVVETVAPEIDAEVLAHIDPNLRPPGNTKVTTTIKTYTYEIPGSGEFPTNLTLNDSSASEQKYVYSPNQTITTPSKSFVYNKVENKENTVYQDYPPYQKPTSPGGVLVKETITTRNYQPGYRVDRSPPTTNQTYIYNETNQTTENVENGFPPPPPPPSKETYIFKESNTVVNKKDVPRYPDNYPPGGKDSYYLKETHTTTNKNDVPFSERGYPVYNPPDGRNTPSTTYYLKETHNTSTTNRPGSPYQNGYPPSDSPNKTIIYKNETQTTNNTYGPNRPKTPEVESFDPKHPPYPYKNKPNEPINIHYSYKSTSKTENNYKGGYPNGETELLLPKKFPTDDGPDGPPKKLDDLMATIGHEPPTSPLNVGFLQAEQERAHQKKADTLKRQATEAEDLQKKEPPSKTKNVSGPPVYYPPGDMFLKKEEGEAAWRAQGGYAKASGKYQYEAESKSKSKSSSGATVVPVCLPLCCGLPCTIL</sequence>
<dbReference type="OrthoDB" id="6372047at2759"/>
<dbReference type="AlphaFoldDB" id="A0A9P0D0I9"/>
<feature type="compositionally biased region" description="Polar residues" evidence="1">
    <location>
        <begin position="487"/>
        <end position="499"/>
    </location>
</feature>
<evidence type="ECO:0000256" key="1">
    <source>
        <dbReference type="SAM" id="MobiDB-lite"/>
    </source>
</evidence>
<evidence type="ECO:0000313" key="2">
    <source>
        <dbReference type="EMBL" id="CAH1111689.1"/>
    </source>
</evidence>
<feature type="compositionally biased region" description="Polar residues" evidence="1">
    <location>
        <begin position="163"/>
        <end position="182"/>
    </location>
</feature>
<organism evidence="2 3">
    <name type="scientific">Psylliodes chrysocephalus</name>
    <dbReference type="NCBI Taxonomy" id="3402493"/>
    <lineage>
        <taxon>Eukaryota</taxon>
        <taxon>Metazoa</taxon>
        <taxon>Ecdysozoa</taxon>
        <taxon>Arthropoda</taxon>
        <taxon>Hexapoda</taxon>
        <taxon>Insecta</taxon>
        <taxon>Pterygota</taxon>
        <taxon>Neoptera</taxon>
        <taxon>Endopterygota</taxon>
        <taxon>Coleoptera</taxon>
        <taxon>Polyphaga</taxon>
        <taxon>Cucujiformia</taxon>
        <taxon>Chrysomeloidea</taxon>
        <taxon>Chrysomelidae</taxon>
        <taxon>Galerucinae</taxon>
        <taxon>Alticini</taxon>
        <taxon>Psylliodes</taxon>
    </lineage>
</organism>
<feature type="compositionally biased region" description="Polar residues" evidence="1">
    <location>
        <begin position="77"/>
        <end position="115"/>
    </location>
</feature>
<feature type="compositionally biased region" description="Basic and acidic residues" evidence="1">
    <location>
        <begin position="1"/>
        <end position="14"/>
    </location>
</feature>
<name>A0A9P0D0I9_9CUCU</name>
<dbReference type="PANTHER" id="PTHR41156">
    <property type="entry name" value="AGAP006184-PA"/>
    <property type="match status" value="1"/>
</dbReference>
<reference evidence="2" key="1">
    <citation type="submission" date="2022-01" db="EMBL/GenBank/DDBJ databases">
        <authorList>
            <person name="King R."/>
        </authorList>
    </citation>
    <scope>NUCLEOTIDE SEQUENCE</scope>
</reference>
<protein>
    <submittedName>
        <fullName evidence="2">Uncharacterized protein</fullName>
    </submittedName>
</protein>
<feature type="region of interest" description="Disordered" evidence="1">
    <location>
        <begin position="1"/>
        <end position="30"/>
    </location>
</feature>
<feature type="compositionally biased region" description="Basic and acidic residues" evidence="1">
    <location>
        <begin position="531"/>
        <end position="542"/>
    </location>
</feature>
<dbReference type="Proteomes" id="UP001153636">
    <property type="component" value="Chromosome 6"/>
</dbReference>
<feature type="region of interest" description="Disordered" evidence="1">
    <location>
        <begin position="451"/>
        <end position="554"/>
    </location>
</feature>
<proteinExistence type="predicted"/>
<feature type="compositionally biased region" description="Polar residues" evidence="1">
    <location>
        <begin position="516"/>
        <end position="526"/>
    </location>
</feature>
<keyword evidence="3" id="KW-1185">Reference proteome</keyword>
<feature type="region of interest" description="Disordered" evidence="1">
    <location>
        <begin position="692"/>
        <end position="712"/>
    </location>
</feature>
<evidence type="ECO:0000313" key="3">
    <source>
        <dbReference type="Proteomes" id="UP001153636"/>
    </source>
</evidence>
<gene>
    <name evidence="2" type="ORF">PSYICH_LOCUS12632</name>
</gene>
<dbReference type="PANTHER" id="PTHR41156:SF1">
    <property type="entry name" value="ZASP-LIKE MOTIF DOMAIN-CONTAINING PROTEIN"/>
    <property type="match status" value="1"/>
</dbReference>
<dbReference type="EMBL" id="OV651818">
    <property type="protein sequence ID" value="CAH1111689.1"/>
    <property type="molecule type" value="Genomic_DNA"/>
</dbReference>